<feature type="region of interest" description="Disordered" evidence="1">
    <location>
        <begin position="43"/>
        <end position="91"/>
    </location>
</feature>
<evidence type="ECO:0000313" key="2">
    <source>
        <dbReference type="EMBL" id="CAA9221457.1"/>
    </source>
</evidence>
<reference evidence="2" key="1">
    <citation type="submission" date="2020-02" db="EMBL/GenBank/DDBJ databases">
        <authorList>
            <person name="Meier V. D."/>
        </authorList>
    </citation>
    <scope>NUCLEOTIDE SEQUENCE</scope>
    <source>
        <strain evidence="2">AVDCRST_MAG76</strain>
    </source>
</reference>
<dbReference type="EMBL" id="CADCSZ010000041">
    <property type="protein sequence ID" value="CAA9221457.1"/>
    <property type="molecule type" value="Genomic_DNA"/>
</dbReference>
<evidence type="ECO:0000256" key="1">
    <source>
        <dbReference type="SAM" id="MobiDB-lite"/>
    </source>
</evidence>
<name>A0A6J4HG69_9ACTN</name>
<accession>A0A6J4HG69</accession>
<feature type="compositionally biased region" description="Gly residues" evidence="1">
    <location>
        <begin position="76"/>
        <end position="91"/>
    </location>
</feature>
<feature type="compositionally biased region" description="Low complexity" evidence="1">
    <location>
        <begin position="50"/>
        <end position="75"/>
    </location>
</feature>
<sequence length="91" mass="8917">MPRQRFPEGGPGYEPAMQNLSPRSTFATLALAAGLGLGAAACTKADTSQPTSPASNVSPASSAQRTEANSVPSGVSGEGSRGGQGQGNSAP</sequence>
<proteinExistence type="predicted"/>
<protein>
    <submittedName>
        <fullName evidence="2">Uncharacterized protein</fullName>
    </submittedName>
</protein>
<gene>
    <name evidence="2" type="ORF">AVDCRST_MAG76-674</name>
</gene>
<dbReference type="AlphaFoldDB" id="A0A6J4HG69"/>
<organism evidence="2">
    <name type="scientific">uncultured Acidimicrobiales bacterium</name>
    <dbReference type="NCBI Taxonomy" id="310071"/>
    <lineage>
        <taxon>Bacteria</taxon>
        <taxon>Bacillati</taxon>
        <taxon>Actinomycetota</taxon>
        <taxon>Acidimicrobiia</taxon>
        <taxon>Acidimicrobiales</taxon>
        <taxon>environmental samples</taxon>
    </lineage>
</organism>